<dbReference type="RefSeq" id="WP_045099873.1">
    <property type="nucleotide sequence ID" value="NZ_CP020614.1"/>
</dbReference>
<dbReference type="PATRIC" id="fig|451.8.peg.2853"/>
<evidence type="ECO:0000313" key="4">
    <source>
        <dbReference type="Proteomes" id="UP000182998"/>
    </source>
</evidence>
<reference evidence="3" key="2">
    <citation type="submission" date="2014-09" db="EMBL/GenBank/DDBJ databases">
        <authorList>
            <person name="Gomez-Valero L."/>
        </authorList>
    </citation>
    <scope>NUCLEOTIDE SEQUENCE [LARGE SCALE GENOMIC DNA]</scope>
    <source>
        <strain evidence="3">ATCC33218</strain>
    </source>
</reference>
<reference evidence="1" key="1">
    <citation type="submission" date="2014-09" db="EMBL/GenBank/DDBJ databases">
        <authorList>
            <person name="GOMEZ-VALERO Laura"/>
        </authorList>
    </citation>
    <scope>NUCLEOTIDE SEQUENCE</scope>
    <source>
        <strain evidence="1">ATCC33218</strain>
    </source>
</reference>
<protein>
    <submittedName>
        <fullName evidence="1">Uncharacterized protein</fullName>
    </submittedName>
</protein>
<dbReference type="OrthoDB" id="5643872at2"/>
<keyword evidence="4" id="KW-1185">Reference proteome</keyword>
<dbReference type="Proteomes" id="UP000032414">
    <property type="component" value="Chromosome I"/>
</dbReference>
<dbReference type="HOGENOM" id="CLU_424403_0_0_6"/>
<gene>
    <name evidence="1" type="ORF">LMI_2404</name>
    <name evidence="2" type="ORF">SAMN02982997_01050</name>
</gene>
<evidence type="ECO:0000313" key="3">
    <source>
        <dbReference type="Proteomes" id="UP000032414"/>
    </source>
</evidence>
<evidence type="ECO:0000313" key="1">
    <source>
        <dbReference type="EMBL" id="CEG61672.1"/>
    </source>
</evidence>
<dbReference type="EMBL" id="LN614830">
    <property type="protein sequence ID" value="CEG61672.1"/>
    <property type="molecule type" value="Genomic_DNA"/>
</dbReference>
<dbReference type="AlphaFoldDB" id="A0A098GI64"/>
<evidence type="ECO:0000313" key="2">
    <source>
        <dbReference type="EMBL" id="SCY20028.1"/>
    </source>
</evidence>
<dbReference type="Proteomes" id="UP000182998">
    <property type="component" value="Unassembled WGS sequence"/>
</dbReference>
<dbReference type="KEGG" id="tmc:LMI_2404"/>
<accession>A0A098GI64</accession>
<sequence>MKLYNRQLKNWIEIYTDESPPDSSLQLEIPSKKPHLLIALPAKLYTHDYFAHNFSNLEDLGYTKIKEGKLIICITGSLKIVNAIEKIRLQRSYRGEENRKQIAHFSELQQTLESVIKKSLPPKSKNIANYESTVDENLRQIALSRAIHKAQKVKKQESGKEEIFKEIPSGRRITEIEAFNGLCYRLLLNSQTPKVRSVHDEKGKRIGVFSRVIKNFKSLHDYYREYGCSPSQDELIQSGIGRILAAAYCEEENDLHGGNIGFDPTLLRSYKIDHDEATWPFTSKYRNLNPHLSDFKEGRRAYGIKPIDAFPITQRDITNFPYLTDAKPRNFPDKTDSGRLDLAGIDENEDFIRDTFTIFLKRTLFNAQIYRHIAEATIGSEKLRHELVAHKAARTNLLKAELIKNEKFSRFIIGNPQLKWQILAEINEYNQDYKLSSPLRIDTEEISNKFDEVIQASESFFFAKFDKDISEIFYKHYRPENDYKSPYLFNSEERKFKTVARLSTQLRVNRLTAERLFNQARMRWLKNPDNSWALAQETTINETLDNILNKLINLDGKLGLLGGQKRRLQDGRIIKIANGAAAIFDQVMKYKQGETPCIQETLNSVILQANASNQFKGHSFFNRRQKETSDFYEYIMKLDYAVASETDDSYPQVTCLPSFS</sequence>
<organism evidence="1 3">
    <name type="scientific">Legionella micdadei</name>
    <name type="common">Tatlockia micdadei</name>
    <dbReference type="NCBI Taxonomy" id="451"/>
    <lineage>
        <taxon>Bacteria</taxon>
        <taxon>Pseudomonadati</taxon>
        <taxon>Pseudomonadota</taxon>
        <taxon>Gammaproteobacteria</taxon>
        <taxon>Legionellales</taxon>
        <taxon>Legionellaceae</taxon>
        <taxon>Legionella</taxon>
    </lineage>
</organism>
<proteinExistence type="predicted"/>
<name>A0A098GI64_LEGMI</name>
<reference evidence="2 4" key="3">
    <citation type="submission" date="2016-10" db="EMBL/GenBank/DDBJ databases">
        <authorList>
            <person name="Varghese N."/>
            <person name="Submissions S."/>
        </authorList>
    </citation>
    <scope>NUCLEOTIDE SEQUENCE [LARGE SCALE GENOMIC DNA]</scope>
    <source>
        <strain evidence="2 4">ATCC 33218</strain>
    </source>
</reference>
<dbReference type="EMBL" id="FMVN01000005">
    <property type="protein sequence ID" value="SCY20028.1"/>
    <property type="molecule type" value="Genomic_DNA"/>
</dbReference>